<keyword evidence="5" id="KW-1185">Reference proteome</keyword>
<feature type="transmembrane region" description="Helical" evidence="2">
    <location>
        <begin position="76"/>
        <end position="95"/>
    </location>
</feature>
<dbReference type="PANTHER" id="PTHR34220:SF7">
    <property type="entry name" value="SENSOR HISTIDINE KINASE YPDA"/>
    <property type="match status" value="1"/>
</dbReference>
<keyword evidence="1" id="KW-0175">Coiled coil</keyword>
<dbReference type="GO" id="GO:0016020">
    <property type="term" value="C:membrane"/>
    <property type="evidence" value="ECO:0007669"/>
    <property type="project" value="InterPro"/>
</dbReference>
<dbReference type="PANTHER" id="PTHR34220">
    <property type="entry name" value="SENSOR HISTIDINE KINASE YPDA"/>
    <property type="match status" value="1"/>
</dbReference>
<dbReference type="InterPro" id="IPR036890">
    <property type="entry name" value="HATPase_C_sf"/>
</dbReference>
<keyword evidence="4" id="KW-0808">Transferase</keyword>
<evidence type="ECO:0000313" key="5">
    <source>
        <dbReference type="Proteomes" id="UP000650081"/>
    </source>
</evidence>
<evidence type="ECO:0000256" key="1">
    <source>
        <dbReference type="SAM" id="Coils"/>
    </source>
</evidence>
<dbReference type="Gene3D" id="3.30.565.10">
    <property type="entry name" value="Histidine kinase-like ATPase, C-terminal domain"/>
    <property type="match status" value="1"/>
</dbReference>
<dbReference type="GO" id="GO:0000155">
    <property type="term" value="F:phosphorelay sensor kinase activity"/>
    <property type="evidence" value="ECO:0007669"/>
    <property type="project" value="InterPro"/>
</dbReference>
<dbReference type="RefSeq" id="WP_187467555.1">
    <property type="nucleotide sequence ID" value="NZ_JACSIT010000138.1"/>
</dbReference>
<feature type="coiled-coil region" evidence="1">
    <location>
        <begin position="132"/>
        <end position="164"/>
    </location>
</feature>
<feature type="domain" description="Signal transduction histidine kinase internal region" evidence="3">
    <location>
        <begin position="156"/>
        <end position="234"/>
    </location>
</feature>
<dbReference type="Proteomes" id="UP000650081">
    <property type="component" value="Unassembled WGS sequence"/>
</dbReference>
<dbReference type="SUPFAM" id="SSF55874">
    <property type="entry name" value="ATPase domain of HSP90 chaperone/DNA topoisomerase II/histidine kinase"/>
    <property type="match status" value="1"/>
</dbReference>
<dbReference type="EMBL" id="JACSIT010000138">
    <property type="protein sequence ID" value="MBC6995524.1"/>
    <property type="molecule type" value="Genomic_DNA"/>
</dbReference>
<reference evidence="4" key="1">
    <citation type="submission" date="2020-08" db="EMBL/GenBank/DDBJ databases">
        <title>Lewinella bacteria from marine environments.</title>
        <authorList>
            <person name="Zhong Y."/>
        </authorList>
    </citation>
    <scope>NUCLEOTIDE SEQUENCE</scope>
    <source>
        <strain evidence="4">KCTC 42187</strain>
    </source>
</reference>
<dbReference type="Pfam" id="PF06580">
    <property type="entry name" value="His_kinase"/>
    <property type="match status" value="1"/>
</dbReference>
<feature type="transmembrane region" description="Helical" evidence="2">
    <location>
        <begin position="115"/>
        <end position="136"/>
    </location>
</feature>
<keyword evidence="2" id="KW-0472">Membrane</keyword>
<name>A0A923PQB7_9BACT</name>
<proteinExistence type="predicted"/>
<dbReference type="InterPro" id="IPR010559">
    <property type="entry name" value="Sig_transdc_His_kin_internal"/>
</dbReference>
<comment type="caution">
    <text evidence="4">The sequence shown here is derived from an EMBL/GenBank/DDBJ whole genome shotgun (WGS) entry which is preliminary data.</text>
</comment>
<accession>A0A923PQB7</accession>
<organism evidence="4 5">
    <name type="scientific">Neolewinella lacunae</name>
    <dbReference type="NCBI Taxonomy" id="1517758"/>
    <lineage>
        <taxon>Bacteria</taxon>
        <taxon>Pseudomonadati</taxon>
        <taxon>Bacteroidota</taxon>
        <taxon>Saprospiria</taxon>
        <taxon>Saprospirales</taxon>
        <taxon>Lewinellaceae</taxon>
        <taxon>Neolewinella</taxon>
    </lineage>
</organism>
<keyword evidence="2" id="KW-1133">Transmembrane helix</keyword>
<sequence>MASLFPRNTKVLLHAAFWLVYASFFFYQISYGRKGEPDWSKIVPDFFFHISSLLVISYITYFLLLPKLLKDQNVRGFLLTFLPIFGGMTYLMLVGKQYLVDGLTHQENWVYSLRFGLNVAMSAFLITAFVGLLKFVEDYFELEARRKDLENQQLTSELRFLKAQINPHFLFNTLNNLYYLAYNQSPRTPEVIAKLSGMMRYMLYDSNHAKVPLTKEIEYIENYLDLERLRLNDEVPITFEVEGDVANAAITPLILITFLENAFKHGVSNTAEGSWITVSLSVQEGYCYYRVANSKMEDSGKAVLEKSGIGLRNVRRRLDLSYPNQYQLKFSDDAERYVVDLALKLEKSPVLV</sequence>
<evidence type="ECO:0000259" key="3">
    <source>
        <dbReference type="Pfam" id="PF06580"/>
    </source>
</evidence>
<dbReference type="InterPro" id="IPR050640">
    <property type="entry name" value="Bact_2-comp_sensor_kinase"/>
</dbReference>
<feature type="transmembrane region" description="Helical" evidence="2">
    <location>
        <begin position="46"/>
        <end position="64"/>
    </location>
</feature>
<protein>
    <submittedName>
        <fullName evidence="4">Histidine kinase</fullName>
    </submittedName>
</protein>
<keyword evidence="2" id="KW-0812">Transmembrane</keyword>
<dbReference type="AlphaFoldDB" id="A0A923PQB7"/>
<gene>
    <name evidence="4" type="ORF">H9S92_15240</name>
</gene>
<keyword evidence="4" id="KW-0418">Kinase</keyword>
<evidence type="ECO:0000256" key="2">
    <source>
        <dbReference type="SAM" id="Phobius"/>
    </source>
</evidence>
<feature type="transmembrane region" description="Helical" evidence="2">
    <location>
        <begin position="12"/>
        <end position="31"/>
    </location>
</feature>
<evidence type="ECO:0000313" key="4">
    <source>
        <dbReference type="EMBL" id="MBC6995524.1"/>
    </source>
</evidence>